<reference evidence="1 2" key="1">
    <citation type="journal article" date="2009" name="Infect. Immun.">
        <title>Comparative genomics reveal extensive transposon-mediated genomic plasticity and diversity among potential effector proteins within the genus Coxiella.</title>
        <authorList>
            <person name="Beare P.A."/>
            <person name="Unsworth N."/>
            <person name="Andoh M."/>
            <person name="Voth D.E."/>
            <person name="Omsland A."/>
            <person name="Gilk S.D."/>
            <person name="Williams K.P."/>
            <person name="Sobral B.W."/>
            <person name="Kupko J.J.III."/>
            <person name="Porcella S.F."/>
            <person name="Samuel J.E."/>
            <person name="Heinzen R.A."/>
        </authorList>
    </citation>
    <scope>NUCLEOTIDE SEQUENCE [LARGE SCALE GENOMIC DNA]</scope>
    <source>
        <strain evidence="1 2">Dugway 5J108-111</strain>
    </source>
</reference>
<gene>
    <name evidence="1" type="ordered locus">CBUD_0075</name>
</gene>
<evidence type="ECO:0000313" key="2">
    <source>
        <dbReference type="Proteomes" id="UP000008555"/>
    </source>
</evidence>
<dbReference type="Proteomes" id="UP000008555">
    <property type="component" value="Chromosome"/>
</dbReference>
<dbReference type="EMBL" id="CP000733">
    <property type="protein sequence ID" value="ABS77346.1"/>
    <property type="molecule type" value="Genomic_DNA"/>
</dbReference>
<evidence type="ECO:0000313" key="1">
    <source>
        <dbReference type="EMBL" id="ABS77346.1"/>
    </source>
</evidence>
<accession>A9KF16</accession>
<dbReference type="AlphaFoldDB" id="A9KF16"/>
<proteinExistence type="predicted"/>
<protein>
    <submittedName>
        <fullName evidence="1">Hypothetical cytosolic protein</fullName>
    </submittedName>
</protein>
<organism evidence="1 2">
    <name type="scientific">Coxiella burnetii (strain Dugway 5J108-111)</name>
    <dbReference type="NCBI Taxonomy" id="434922"/>
    <lineage>
        <taxon>Bacteria</taxon>
        <taxon>Pseudomonadati</taxon>
        <taxon>Pseudomonadota</taxon>
        <taxon>Gammaproteobacteria</taxon>
        <taxon>Legionellales</taxon>
        <taxon>Coxiellaceae</taxon>
        <taxon>Coxiella</taxon>
    </lineage>
</organism>
<dbReference type="KEGG" id="cbd:CBUD_0075"/>
<dbReference type="HOGENOM" id="CLU_210863_0_0_6"/>
<sequence>MTSTVKALDSLSVVDGLRTGTTDIFFQLLDSPSLPRSLKLTPMREGGDDGLSF</sequence>
<name>A9KF16_COXBN</name>